<comment type="caution">
    <text evidence="1">The sequence shown here is derived from an EMBL/GenBank/DDBJ whole genome shotgun (WGS) entry which is preliminary data.</text>
</comment>
<reference evidence="1" key="1">
    <citation type="submission" date="2023-04" db="EMBL/GenBank/DDBJ databases">
        <title>A chromosome-level genome assembly of the parasitoid wasp Eretmocerus hayati.</title>
        <authorList>
            <person name="Zhong Y."/>
            <person name="Liu S."/>
            <person name="Liu Y."/>
        </authorList>
    </citation>
    <scope>NUCLEOTIDE SEQUENCE</scope>
    <source>
        <strain evidence="1">ZJU_SS_LIU_2023</strain>
    </source>
</reference>
<proteinExistence type="predicted"/>
<keyword evidence="2" id="KW-1185">Reference proteome</keyword>
<dbReference type="Proteomes" id="UP001239111">
    <property type="component" value="Chromosome 3"/>
</dbReference>
<protein>
    <submittedName>
        <fullName evidence="1">Uncharacterized protein</fullName>
    </submittedName>
</protein>
<dbReference type="EMBL" id="CM056743">
    <property type="protein sequence ID" value="KAJ8672252.1"/>
    <property type="molecule type" value="Genomic_DNA"/>
</dbReference>
<evidence type="ECO:0000313" key="1">
    <source>
        <dbReference type="EMBL" id="KAJ8672252.1"/>
    </source>
</evidence>
<gene>
    <name evidence="1" type="ORF">QAD02_003511</name>
</gene>
<sequence>MKTDKEIIDGVPTRPPGVYVTGLESRNFVTGVLESNATMRISNVHPSTNPDVKEMPSINTSMFYIGGHNSCSELHREDALLAAVAVVLGQLDPLPEGVPLSGPEGTSAQQLPDLHPGSLFASTPDESSVQIVDAVAPVPTKVPCKVWMVPLDPRKLEEGIRVVVRSMPSSDESSSEQSRKKRAKKDAVAARILQGGNAKLDIAPNLRVVSATYCVLTRTI</sequence>
<organism evidence="1 2">
    <name type="scientific">Eretmocerus hayati</name>
    <dbReference type="NCBI Taxonomy" id="131215"/>
    <lineage>
        <taxon>Eukaryota</taxon>
        <taxon>Metazoa</taxon>
        <taxon>Ecdysozoa</taxon>
        <taxon>Arthropoda</taxon>
        <taxon>Hexapoda</taxon>
        <taxon>Insecta</taxon>
        <taxon>Pterygota</taxon>
        <taxon>Neoptera</taxon>
        <taxon>Endopterygota</taxon>
        <taxon>Hymenoptera</taxon>
        <taxon>Apocrita</taxon>
        <taxon>Proctotrupomorpha</taxon>
        <taxon>Chalcidoidea</taxon>
        <taxon>Aphelinidae</taxon>
        <taxon>Aphelininae</taxon>
        <taxon>Eretmocerus</taxon>
    </lineage>
</organism>
<accession>A0ACC2NPT2</accession>
<name>A0ACC2NPT2_9HYME</name>
<evidence type="ECO:0000313" key="2">
    <source>
        <dbReference type="Proteomes" id="UP001239111"/>
    </source>
</evidence>